<evidence type="ECO:0000313" key="2">
    <source>
        <dbReference type="Proteomes" id="UP000256924"/>
    </source>
</evidence>
<dbReference type="InterPro" id="IPR036388">
    <property type="entry name" value="WH-like_DNA-bd_sf"/>
</dbReference>
<sequence length="68" mass="8014">MNIKRRILELLKEGFSQHEIADILKAEGFHPNSLSSVEKKLRQIKEEYEAKTLFHLAVLLIKDEYFTL</sequence>
<evidence type="ECO:0000313" key="1">
    <source>
        <dbReference type="EMBL" id="REC47887.1"/>
    </source>
</evidence>
<reference evidence="1 2" key="1">
    <citation type="journal article" date="2004" name="Emerg. Infect. Dis.">
        <title>Amoebae-resisting bacteria isolated from human nasal swabs by amoebal coculture.</title>
        <authorList>
            <person name="Greub G."/>
            <person name="La Scola B."/>
            <person name="Raoult D."/>
        </authorList>
    </citation>
    <scope>NUCLEOTIDE SEQUENCE [LARGE SCALE GENOMIC DNA]</scope>
    <source>
        <strain evidence="1 2">CCUG 51329</strain>
    </source>
</reference>
<organism evidence="1 2">
    <name type="scientific">Candidatus Chryseobacterium massiliense</name>
    <dbReference type="NCBI Taxonomy" id="204089"/>
    <lineage>
        <taxon>Bacteria</taxon>
        <taxon>Pseudomonadati</taxon>
        <taxon>Bacteroidota</taxon>
        <taxon>Flavobacteriia</taxon>
        <taxon>Flavobacteriales</taxon>
        <taxon>Weeksellaceae</taxon>
        <taxon>Chryseobacterium group</taxon>
        <taxon>Chryseobacterium</taxon>
    </lineage>
</organism>
<accession>A0A3D9B3G4</accession>
<dbReference type="Gene3D" id="1.10.10.10">
    <property type="entry name" value="Winged helix-like DNA-binding domain superfamily/Winged helix DNA-binding domain"/>
    <property type="match status" value="1"/>
</dbReference>
<dbReference type="RefSeq" id="WP_116098952.1">
    <property type="nucleotide sequence ID" value="NZ_QNVU01000024.1"/>
</dbReference>
<evidence type="ECO:0008006" key="3">
    <source>
        <dbReference type="Google" id="ProtNLM"/>
    </source>
</evidence>
<keyword evidence="2" id="KW-1185">Reference proteome</keyword>
<dbReference type="Proteomes" id="UP000256924">
    <property type="component" value="Unassembled WGS sequence"/>
</dbReference>
<comment type="caution">
    <text evidence="1">The sequence shown here is derived from an EMBL/GenBank/DDBJ whole genome shotgun (WGS) entry which is preliminary data.</text>
</comment>
<gene>
    <name evidence="1" type="ORF">DRF68_12660</name>
</gene>
<dbReference type="EMBL" id="QNVU01000024">
    <property type="protein sequence ID" value="REC47887.1"/>
    <property type="molecule type" value="Genomic_DNA"/>
</dbReference>
<proteinExistence type="predicted"/>
<name>A0A3D9B3G4_9FLAO</name>
<protein>
    <recommendedName>
        <fullName evidence="3">HTH luxR-type domain-containing protein</fullName>
    </recommendedName>
</protein>
<dbReference type="AlphaFoldDB" id="A0A3D9B3G4"/>